<keyword evidence="6 7" id="KW-0472">Membrane</keyword>
<feature type="transmembrane region" description="Helical" evidence="7">
    <location>
        <begin position="23"/>
        <end position="46"/>
    </location>
</feature>
<organism evidence="9 10">
    <name type="scientific">Jiangella alkaliphila</name>
    <dbReference type="NCBI Taxonomy" id="419479"/>
    <lineage>
        <taxon>Bacteria</taxon>
        <taxon>Bacillati</taxon>
        <taxon>Actinomycetota</taxon>
        <taxon>Actinomycetes</taxon>
        <taxon>Jiangellales</taxon>
        <taxon>Jiangellaceae</taxon>
        <taxon>Jiangella</taxon>
    </lineage>
</organism>
<dbReference type="Pfam" id="PF00528">
    <property type="entry name" value="BPD_transp_1"/>
    <property type="match status" value="1"/>
</dbReference>
<dbReference type="GO" id="GO:0055085">
    <property type="term" value="P:transmembrane transport"/>
    <property type="evidence" value="ECO:0007669"/>
    <property type="project" value="InterPro"/>
</dbReference>
<feature type="transmembrane region" description="Helical" evidence="7">
    <location>
        <begin position="249"/>
        <end position="274"/>
    </location>
</feature>
<name>A0A1H2IRW1_9ACTN</name>
<dbReference type="Pfam" id="PF12911">
    <property type="entry name" value="OppC_N"/>
    <property type="match status" value="1"/>
</dbReference>
<dbReference type="InterPro" id="IPR000515">
    <property type="entry name" value="MetI-like"/>
</dbReference>
<evidence type="ECO:0000256" key="6">
    <source>
        <dbReference type="ARBA" id="ARBA00023136"/>
    </source>
</evidence>
<evidence type="ECO:0000256" key="4">
    <source>
        <dbReference type="ARBA" id="ARBA00022692"/>
    </source>
</evidence>
<evidence type="ECO:0000313" key="10">
    <source>
        <dbReference type="Proteomes" id="UP000182977"/>
    </source>
</evidence>
<keyword evidence="4 7" id="KW-0812">Transmembrane</keyword>
<evidence type="ECO:0000256" key="2">
    <source>
        <dbReference type="ARBA" id="ARBA00022448"/>
    </source>
</evidence>
<dbReference type="SUPFAM" id="SSF161098">
    <property type="entry name" value="MetI-like"/>
    <property type="match status" value="1"/>
</dbReference>
<keyword evidence="3" id="KW-1003">Cell membrane</keyword>
<dbReference type="OrthoDB" id="9812701at2"/>
<dbReference type="PROSITE" id="PS50928">
    <property type="entry name" value="ABC_TM1"/>
    <property type="match status" value="1"/>
</dbReference>
<evidence type="ECO:0000256" key="1">
    <source>
        <dbReference type="ARBA" id="ARBA00004651"/>
    </source>
</evidence>
<proteinExistence type="inferred from homology"/>
<gene>
    <name evidence="9" type="ORF">SAMN04488563_1960</name>
</gene>
<dbReference type="RefSeq" id="WP_152690876.1">
    <property type="nucleotide sequence ID" value="NZ_LBMC01000019.1"/>
</dbReference>
<dbReference type="PANTHER" id="PTHR43386:SF1">
    <property type="entry name" value="D,D-DIPEPTIDE TRANSPORT SYSTEM PERMEASE PROTEIN DDPC-RELATED"/>
    <property type="match status" value="1"/>
</dbReference>
<feature type="transmembrane region" description="Helical" evidence="7">
    <location>
        <begin position="124"/>
        <end position="142"/>
    </location>
</feature>
<dbReference type="InterPro" id="IPR025966">
    <property type="entry name" value="OppC_N"/>
</dbReference>
<evidence type="ECO:0000256" key="7">
    <source>
        <dbReference type="RuleBase" id="RU363032"/>
    </source>
</evidence>
<feature type="domain" description="ABC transmembrane type-1" evidence="8">
    <location>
        <begin position="89"/>
        <end position="274"/>
    </location>
</feature>
<dbReference type="InterPro" id="IPR035906">
    <property type="entry name" value="MetI-like_sf"/>
</dbReference>
<dbReference type="Gene3D" id="1.10.3720.10">
    <property type="entry name" value="MetI-like"/>
    <property type="match status" value="1"/>
</dbReference>
<dbReference type="AlphaFoldDB" id="A0A1H2IRW1"/>
<protein>
    <submittedName>
        <fullName evidence="9">Peptide/nickel transport system permease protein</fullName>
    </submittedName>
</protein>
<dbReference type="STRING" id="419479.SAMN04488563_1960"/>
<dbReference type="Proteomes" id="UP000182977">
    <property type="component" value="Chromosome I"/>
</dbReference>
<feature type="transmembrane region" description="Helical" evidence="7">
    <location>
        <begin position="89"/>
        <end position="112"/>
    </location>
</feature>
<dbReference type="InterPro" id="IPR050366">
    <property type="entry name" value="BP-dependent_transpt_permease"/>
</dbReference>
<evidence type="ECO:0000259" key="8">
    <source>
        <dbReference type="PROSITE" id="PS50928"/>
    </source>
</evidence>
<evidence type="ECO:0000256" key="5">
    <source>
        <dbReference type="ARBA" id="ARBA00022989"/>
    </source>
</evidence>
<accession>A0A1H2IRW1</accession>
<keyword evidence="2 7" id="KW-0813">Transport</keyword>
<evidence type="ECO:0000256" key="3">
    <source>
        <dbReference type="ARBA" id="ARBA00022475"/>
    </source>
</evidence>
<dbReference type="CDD" id="cd06261">
    <property type="entry name" value="TM_PBP2"/>
    <property type="match status" value="1"/>
</dbReference>
<evidence type="ECO:0000313" key="9">
    <source>
        <dbReference type="EMBL" id="SDU46900.1"/>
    </source>
</evidence>
<reference evidence="10" key="1">
    <citation type="submission" date="2016-10" db="EMBL/GenBank/DDBJ databases">
        <authorList>
            <person name="Varghese N."/>
            <person name="Submissions S."/>
        </authorList>
    </citation>
    <scope>NUCLEOTIDE SEQUENCE [LARGE SCALE GENOMIC DNA]</scope>
    <source>
        <strain evidence="10">DSM 45079</strain>
    </source>
</reference>
<dbReference type="PANTHER" id="PTHR43386">
    <property type="entry name" value="OLIGOPEPTIDE TRANSPORT SYSTEM PERMEASE PROTEIN APPC"/>
    <property type="match status" value="1"/>
</dbReference>
<comment type="subcellular location">
    <subcellularLocation>
        <location evidence="1 7">Cell membrane</location>
        <topology evidence="1 7">Multi-pass membrane protein</topology>
    </subcellularLocation>
</comment>
<dbReference type="EMBL" id="LT629791">
    <property type="protein sequence ID" value="SDU46900.1"/>
    <property type="molecule type" value="Genomic_DNA"/>
</dbReference>
<comment type="similarity">
    <text evidence="7">Belongs to the binding-protein-dependent transport system permease family.</text>
</comment>
<sequence length="288" mass="30084">MTEAAVTAPQQLTRRRVKSRPPLLIGLCLGFMGLVLIVALFGAALAPHDPAQQDVLGSLAPPSADHWLGTDGLGRDVFSRLLAGARSAILGPLFIAVVAMVCGNLLGLLAGYRAGLVDSLLMRWVDLMVAIPSLLIIIVVAGALGGGYWLAVALLTVLTIPTDARVMRAATLEQVPRPYVEAAKTLGVSNGRIMVRHIWPNIAATAVANSVIIFAGSLVAIAGLSFLGLGAEPGTPDWGQMLSENQPLLFSNPVASIAPGIAIAFTATAVNLIGDWVYEKMSRRGAAR</sequence>
<dbReference type="GO" id="GO:0005886">
    <property type="term" value="C:plasma membrane"/>
    <property type="evidence" value="ECO:0007669"/>
    <property type="project" value="UniProtKB-SubCell"/>
</dbReference>
<keyword evidence="10" id="KW-1185">Reference proteome</keyword>
<feature type="transmembrane region" description="Helical" evidence="7">
    <location>
        <begin position="202"/>
        <end position="229"/>
    </location>
</feature>
<keyword evidence="5 7" id="KW-1133">Transmembrane helix</keyword>